<proteinExistence type="predicted"/>
<dbReference type="SUPFAM" id="SSF55729">
    <property type="entry name" value="Acyl-CoA N-acyltransferases (Nat)"/>
    <property type="match status" value="1"/>
</dbReference>
<dbReference type="EMBL" id="ARYI01000001">
    <property type="protein sequence ID" value="KCZ96544.1"/>
    <property type="molecule type" value="Genomic_DNA"/>
</dbReference>
<dbReference type="RefSeq" id="WP_011645544.1">
    <property type="nucleotide sequence ID" value="NZ_ARYI01000001.1"/>
</dbReference>
<gene>
    <name evidence="2" type="ORF">HHI_02655</name>
</gene>
<protein>
    <submittedName>
        <fullName evidence="2">Acetyltransferase</fullName>
    </submittedName>
</protein>
<name>A0A059G1L4_9PROT</name>
<dbReference type="PATRIC" id="fig|1280951.3.peg.539"/>
<organism evidence="2 3">
    <name type="scientific">Hyphomonas hirschiana VP5</name>
    <dbReference type="NCBI Taxonomy" id="1280951"/>
    <lineage>
        <taxon>Bacteria</taxon>
        <taxon>Pseudomonadati</taxon>
        <taxon>Pseudomonadota</taxon>
        <taxon>Alphaproteobacteria</taxon>
        <taxon>Hyphomonadales</taxon>
        <taxon>Hyphomonadaceae</taxon>
        <taxon>Hyphomonas</taxon>
    </lineage>
</organism>
<evidence type="ECO:0000313" key="3">
    <source>
        <dbReference type="Proteomes" id="UP000025061"/>
    </source>
</evidence>
<dbReference type="GO" id="GO:0016747">
    <property type="term" value="F:acyltransferase activity, transferring groups other than amino-acyl groups"/>
    <property type="evidence" value="ECO:0007669"/>
    <property type="project" value="InterPro"/>
</dbReference>
<sequence length="162" mass="17082">MDIWIRPFRPEYLDAIVAVNDAAFGGPDEGAITRALHADGDSVLSLVASGNIEIVAHIEFFRIWIDGAPVGVGLGPMSVLPELQNSGIGGRLIRLGLAALEGAGETLVFVLGHDTYYPKFGFSEAAAKPFSAPWSGPHFMALRLGKGGPETGTLTYPKAFGT</sequence>
<dbReference type="InterPro" id="IPR016181">
    <property type="entry name" value="Acyl_CoA_acyltransferase"/>
</dbReference>
<dbReference type="AlphaFoldDB" id="A0A059G1L4"/>
<dbReference type="OrthoDB" id="9797178at2"/>
<keyword evidence="3" id="KW-1185">Reference proteome</keyword>
<evidence type="ECO:0000313" key="2">
    <source>
        <dbReference type="EMBL" id="KCZ96544.1"/>
    </source>
</evidence>
<evidence type="ECO:0000259" key="1">
    <source>
        <dbReference type="PROSITE" id="PS51186"/>
    </source>
</evidence>
<reference evidence="2 3" key="1">
    <citation type="submission" date="2013-04" db="EMBL/GenBank/DDBJ databases">
        <title>Hyphomonas hirschiana VP5 Genome Sequencing.</title>
        <authorList>
            <person name="Lai Q."/>
            <person name="Shao Z."/>
        </authorList>
    </citation>
    <scope>NUCLEOTIDE SEQUENCE [LARGE SCALE GENOMIC DNA]</scope>
    <source>
        <strain evidence="2 3">VP5</strain>
    </source>
</reference>
<dbReference type="InterPro" id="IPR000182">
    <property type="entry name" value="GNAT_dom"/>
</dbReference>
<dbReference type="Proteomes" id="UP000025061">
    <property type="component" value="Unassembled WGS sequence"/>
</dbReference>
<dbReference type="CDD" id="cd04301">
    <property type="entry name" value="NAT_SF"/>
    <property type="match status" value="1"/>
</dbReference>
<keyword evidence="2" id="KW-0808">Transferase</keyword>
<dbReference type="Gene3D" id="3.40.630.30">
    <property type="match status" value="1"/>
</dbReference>
<accession>A0A059G1L4</accession>
<comment type="caution">
    <text evidence="2">The sequence shown here is derived from an EMBL/GenBank/DDBJ whole genome shotgun (WGS) entry which is preliminary data.</text>
</comment>
<dbReference type="PROSITE" id="PS51186">
    <property type="entry name" value="GNAT"/>
    <property type="match status" value="1"/>
</dbReference>
<feature type="domain" description="N-acetyltransferase" evidence="1">
    <location>
        <begin position="3"/>
        <end position="149"/>
    </location>
</feature>